<keyword evidence="9" id="KW-1185">Reference proteome</keyword>
<dbReference type="Proteomes" id="UP000288096">
    <property type="component" value="Unassembled WGS sequence"/>
</dbReference>
<dbReference type="InterPro" id="IPR013249">
    <property type="entry name" value="RNA_pol_sigma70_r4_t2"/>
</dbReference>
<dbReference type="InterPro" id="IPR013325">
    <property type="entry name" value="RNA_pol_sigma_r2"/>
</dbReference>
<dbReference type="InterPro" id="IPR036388">
    <property type="entry name" value="WH-like_DNA-bd_sf"/>
</dbReference>
<keyword evidence="4" id="KW-0238">DNA-binding</keyword>
<proteinExistence type="inferred from homology"/>
<dbReference type="Gene3D" id="1.10.10.10">
    <property type="entry name" value="Winged helix-like DNA-binding domain superfamily/Winged helix DNA-binding domain"/>
    <property type="match status" value="1"/>
</dbReference>
<evidence type="ECO:0000256" key="1">
    <source>
        <dbReference type="ARBA" id="ARBA00010641"/>
    </source>
</evidence>
<keyword evidence="3" id="KW-0731">Sigma factor</keyword>
<sequence length="202" mass="23525">MSKLTEQEERVLNICVNDNRCDELIRYYWESVYGAVFRALKHDGNRACAEDAEELRDDAFVRLLENDRRKLRMYDPKRGLSLKNWICMVAAQTVRSYLRKKDRPGQVRGGVPVSLGLIREELIKPCHTTADEERRYEAREKLACLAEAMTQLPHLERLVLQLHFEDGMNPPEIATATNRTTNNIYQILHRARNRLKKIMGGL</sequence>
<reference evidence="9" key="1">
    <citation type="submission" date="2017-11" db="EMBL/GenBank/DDBJ databases">
        <authorList>
            <person name="Watanabe M."/>
            <person name="Kojima H."/>
        </authorList>
    </citation>
    <scope>NUCLEOTIDE SEQUENCE [LARGE SCALE GENOMIC DNA]</scope>
    <source>
        <strain evidence="9">Tokyo 01</strain>
    </source>
</reference>
<evidence type="ECO:0000256" key="2">
    <source>
        <dbReference type="ARBA" id="ARBA00023015"/>
    </source>
</evidence>
<dbReference type="EMBL" id="BEXT01000001">
    <property type="protein sequence ID" value="GBC59644.1"/>
    <property type="molecule type" value="Genomic_DNA"/>
</dbReference>
<evidence type="ECO:0000259" key="6">
    <source>
        <dbReference type="Pfam" id="PF04542"/>
    </source>
</evidence>
<dbReference type="GO" id="GO:0006352">
    <property type="term" value="P:DNA-templated transcription initiation"/>
    <property type="evidence" value="ECO:0007669"/>
    <property type="project" value="InterPro"/>
</dbReference>
<accession>A0A401FRQ3</accession>
<evidence type="ECO:0000313" key="9">
    <source>
        <dbReference type="Proteomes" id="UP000288096"/>
    </source>
</evidence>
<dbReference type="SUPFAM" id="SSF88946">
    <property type="entry name" value="Sigma2 domain of RNA polymerase sigma factors"/>
    <property type="match status" value="1"/>
</dbReference>
<evidence type="ECO:0000256" key="4">
    <source>
        <dbReference type="ARBA" id="ARBA00023125"/>
    </source>
</evidence>
<keyword evidence="2" id="KW-0805">Transcription regulation</keyword>
<dbReference type="Gene3D" id="1.10.1740.10">
    <property type="match status" value="1"/>
</dbReference>
<dbReference type="Pfam" id="PF04542">
    <property type="entry name" value="Sigma70_r2"/>
    <property type="match status" value="1"/>
</dbReference>
<dbReference type="Pfam" id="PF08281">
    <property type="entry name" value="Sigma70_r4_2"/>
    <property type="match status" value="1"/>
</dbReference>
<evidence type="ECO:0000256" key="5">
    <source>
        <dbReference type="ARBA" id="ARBA00023163"/>
    </source>
</evidence>
<gene>
    <name evidence="8" type="ORF">DENIS_0583</name>
</gene>
<comment type="similarity">
    <text evidence="1">Belongs to the sigma-70 factor family. ECF subfamily.</text>
</comment>
<evidence type="ECO:0000259" key="7">
    <source>
        <dbReference type="Pfam" id="PF08281"/>
    </source>
</evidence>
<dbReference type="GO" id="GO:0016987">
    <property type="term" value="F:sigma factor activity"/>
    <property type="evidence" value="ECO:0007669"/>
    <property type="project" value="UniProtKB-KW"/>
</dbReference>
<feature type="domain" description="RNA polymerase sigma-70 region 2" evidence="6">
    <location>
        <begin position="43"/>
        <end position="103"/>
    </location>
</feature>
<dbReference type="AlphaFoldDB" id="A0A401FRQ3"/>
<dbReference type="InterPro" id="IPR007627">
    <property type="entry name" value="RNA_pol_sigma70_r2"/>
</dbReference>
<feature type="domain" description="RNA polymerase sigma factor 70 region 4 type 2" evidence="7">
    <location>
        <begin position="143"/>
        <end position="195"/>
    </location>
</feature>
<name>A0A401FRQ3_9BACT</name>
<dbReference type="InterPro" id="IPR039425">
    <property type="entry name" value="RNA_pol_sigma-70-like"/>
</dbReference>
<dbReference type="NCBIfam" id="TIGR02937">
    <property type="entry name" value="sigma70-ECF"/>
    <property type="match status" value="1"/>
</dbReference>
<dbReference type="CDD" id="cd06171">
    <property type="entry name" value="Sigma70_r4"/>
    <property type="match status" value="1"/>
</dbReference>
<organism evidence="8 9">
    <name type="scientific">Desulfonema ishimotonii</name>
    <dbReference type="NCBI Taxonomy" id="45657"/>
    <lineage>
        <taxon>Bacteria</taxon>
        <taxon>Pseudomonadati</taxon>
        <taxon>Thermodesulfobacteriota</taxon>
        <taxon>Desulfobacteria</taxon>
        <taxon>Desulfobacterales</taxon>
        <taxon>Desulfococcaceae</taxon>
        <taxon>Desulfonema</taxon>
    </lineage>
</organism>
<keyword evidence="5" id="KW-0804">Transcription</keyword>
<dbReference type="GO" id="GO:0003677">
    <property type="term" value="F:DNA binding"/>
    <property type="evidence" value="ECO:0007669"/>
    <property type="project" value="UniProtKB-KW"/>
</dbReference>
<evidence type="ECO:0000256" key="3">
    <source>
        <dbReference type="ARBA" id="ARBA00023082"/>
    </source>
</evidence>
<dbReference type="InterPro" id="IPR014284">
    <property type="entry name" value="RNA_pol_sigma-70_dom"/>
</dbReference>
<reference evidence="9" key="2">
    <citation type="submission" date="2019-01" db="EMBL/GenBank/DDBJ databases">
        <title>Genome sequence of Desulfonema ishimotonii strain Tokyo 01.</title>
        <authorList>
            <person name="Fukui M."/>
        </authorList>
    </citation>
    <scope>NUCLEOTIDE SEQUENCE [LARGE SCALE GENOMIC DNA]</scope>
    <source>
        <strain evidence="9">Tokyo 01</strain>
    </source>
</reference>
<dbReference type="PANTHER" id="PTHR43133:SF8">
    <property type="entry name" value="RNA POLYMERASE SIGMA FACTOR HI_1459-RELATED"/>
    <property type="match status" value="1"/>
</dbReference>
<dbReference type="SUPFAM" id="SSF88659">
    <property type="entry name" value="Sigma3 and sigma4 domains of RNA polymerase sigma factors"/>
    <property type="match status" value="1"/>
</dbReference>
<comment type="caution">
    <text evidence="8">The sequence shown here is derived from an EMBL/GenBank/DDBJ whole genome shotgun (WGS) entry which is preliminary data.</text>
</comment>
<dbReference type="InterPro" id="IPR013324">
    <property type="entry name" value="RNA_pol_sigma_r3/r4-like"/>
</dbReference>
<evidence type="ECO:0000313" key="8">
    <source>
        <dbReference type="EMBL" id="GBC59644.1"/>
    </source>
</evidence>
<dbReference type="RefSeq" id="WP_166404839.1">
    <property type="nucleotide sequence ID" value="NZ_BEXT01000001.1"/>
</dbReference>
<dbReference type="PANTHER" id="PTHR43133">
    <property type="entry name" value="RNA POLYMERASE ECF-TYPE SIGMA FACTO"/>
    <property type="match status" value="1"/>
</dbReference>
<protein>
    <submittedName>
        <fullName evidence="8">RNA polymerase sigma-70 domain protein</fullName>
    </submittedName>
</protein>